<keyword evidence="5" id="KW-0732">Signal</keyword>
<sequence>MLKNSLVNFTLLWILLQVLVEVNCQMTPFKPSVVWCHTATLIDNKLYILGGLDLSNKPVKEFFYLDISVPFDTQQLLWQDLTNINLVPAHFDATSVKGGTNNDTLFLYGGATLVQTMALVYTFDSQNIAWSIPKIAGINTRKSRLCGIINRDGKIYLYSGRTANDIANEMLILDTINLDLRKGSLINAPTRRSHYGATLLPDNRIIYIVVIYVHNFTSLNGKATSDMVVSLISFGIGYNKLVENDILLLDISNNKEYIWTTKFDLSVPKTSPPPSSSSSSLSPSLPLPSSSQLSDSSSNNSNSNIVGTIVGSLLSGIIFLTIGCFFIYKWNKNRQNHKTINVNNNYNNYSQKEQDIHDYEQAIDNNEQEIIKMPRNENTTNHEPVIVVPANDYHGQEIMQTPKNGSSTNNEPIIPTSAVASDNSNNYNNGRLSSQILKDEILQAVKQEIKNELLQAVRDNNFDITKKKNNARQD</sequence>
<evidence type="ECO:0000256" key="2">
    <source>
        <dbReference type="ARBA" id="ARBA00022737"/>
    </source>
</evidence>
<evidence type="ECO:0000313" key="6">
    <source>
        <dbReference type="EMBL" id="CAB5362396.1"/>
    </source>
</evidence>
<dbReference type="OrthoDB" id="540004at2759"/>
<protein>
    <recommendedName>
        <fullName evidence="9">Galactose oxidase</fullName>
    </recommendedName>
</protein>
<dbReference type="EMBL" id="CAGKOT010000017">
    <property type="protein sequence ID" value="CAB5362396.1"/>
    <property type="molecule type" value="Genomic_DNA"/>
</dbReference>
<evidence type="ECO:0000256" key="3">
    <source>
        <dbReference type="SAM" id="MobiDB-lite"/>
    </source>
</evidence>
<reference evidence="6" key="3">
    <citation type="submission" date="2020-05" db="EMBL/GenBank/DDBJ databases">
        <authorList>
            <person name="Rincon C."/>
            <person name="Sanders R I."/>
            <person name="Robbins C."/>
            <person name="Chaturvedi A."/>
        </authorList>
    </citation>
    <scope>NUCLEOTIDE SEQUENCE</scope>
    <source>
        <strain evidence="6">CHB12</strain>
    </source>
</reference>
<proteinExistence type="predicted"/>
<organism evidence="7 8">
    <name type="scientific">Rhizophagus irregularis</name>
    <dbReference type="NCBI Taxonomy" id="588596"/>
    <lineage>
        <taxon>Eukaryota</taxon>
        <taxon>Fungi</taxon>
        <taxon>Fungi incertae sedis</taxon>
        <taxon>Mucoromycota</taxon>
        <taxon>Glomeromycotina</taxon>
        <taxon>Glomeromycetes</taxon>
        <taxon>Glomerales</taxon>
        <taxon>Glomeraceae</taxon>
        <taxon>Rhizophagus</taxon>
    </lineage>
</organism>
<dbReference type="PANTHER" id="PTHR46093">
    <property type="entry name" value="ACYL-COA-BINDING DOMAIN-CONTAINING PROTEIN 5"/>
    <property type="match status" value="1"/>
</dbReference>
<evidence type="ECO:0000313" key="7">
    <source>
        <dbReference type="EMBL" id="PKC74063.1"/>
    </source>
</evidence>
<evidence type="ECO:0000313" key="8">
    <source>
        <dbReference type="Proteomes" id="UP000232688"/>
    </source>
</evidence>
<keyword evidence="1" id="KW-0880">Kelch repeat</keyword>
<keyword evidence="4" id="KW-0812">Transmembrane</keyword>
<dbReference type="AlphaFoldDB" id="A0A2N0SET4"/>
<keyword evidence="4" id="KW-1133">Transmembrane helix</keyword>
<keyword evidence="4" id="KW-0472">Membrane</keyword>
<reference evidence="7 8" key="2">
    <citation type="submission" date="2017-10" db="EMBL/GenBank/DDBJ databases">
        <title>Genome analyses suggest a sexual origin of heterokaryosis in a supposedly ancient asexual fungus.</title>
        <authorList>
            <person name="Corradi N."/>
            <person name="Sedzielewska K."/>
            <person name="Noel J."/>
            <person name="Charron P."/>
            <person name="Farinelli L."/>
            <person name="Marton T."/>
            <person name="Kruger M."/>
            <person name="Pelin A."/>
            <person name="Brachmann A."/>
            <person name="Corradi N."/>
        </authorList>
    </citation>
    <scope>NUCLEOTIDE SEQUENCE [LARGE SCALE GENOMIC DNA]</scope>
    <source>
        <strain evidence="7 8">A1</strain>
    </source>
</reference>
<feature type="region of interest" description="Disordered" evidence="3">
    <location>
        <begin position="270"/>
        <end position="299"/>
    </location>
</feature>
<dbReference type="SUPFAM" id="SSF117281">
    <property type="entry name" value="Kelch motif"/>
    <property type="match status" value="1"/>
</dbReference>
<dbReference type="PANTHER" id="PTHR46093:SF18">
    <property type="entry name" value="FIBRONECTIN TYPE-III DOMAIN-CONTAINING PROTEIN"/>
    <property type="match status" value="1"/>
</dbReference>
<reference evidence="7 8" key="1">
    <citation type="submission" date="2017-10" db="EMBL/GenBank/DDBJ databases">
        <title>Extensive intraspecific genome diversity in a model arbuscular mycorrhizal fungus.</title>
        <authorList>
            <person name="Chen E.C.H."/>
            <person name="Morin E."/>
            <person name="Baudet D."/>
            <person name="Noel J."/>
            <person name="Ndikumana S."/>
            <person name="Charron P."/>
            <person name="St-Onge C."/>
            <person name="Giorgi J."/>
            <person name="Grigoriev I.V."/>
            <person name="Roux C."/>
            <person name="Martin F.M."/>
            <person name="Corradi N."/>
        </authorList>
    </citation>
    <scope>NUCLEOTIDE SEQUENCE [LARGE SCALE GENOMIC DNA]</scope>
    <source>
        <strain evidence="7 8">A1</strain>
    </source>
</reference>
<dbReference type="Proteomes" id="UP000232688">
    <property type="component" value="Unassembled WGS sequence"/>
</dbReference>
<evidence type="ECO:0008006" key="9">
    <source>
        <dbReference type="Google" id="ProtNLM"/>
    </source>
</evidence>
<name>A0A2N0SET4_9GLOM</name>
<gene>
    <name evidence="6" type="ORF">CHRIB12_LOCUS9069</name>
    <name evidence="7" type="ORF">RhiirA1_450448</name>
</gene>
<evidence type="ECO:0000256" key="1">
    <source>
        <dbReference type="ARBA" id="ARBA00022441"/>
    </source>
</evidence>
<feature type="compositionally biased region" description="Low complexity" evidence="3">
    <location>
        <begin position="276"/>
        <end position="299"/>
    </location>
</feature>
<feature type="chain" id="PRO_5014651152" description="Galactose oxidase" evidence="5">
    <location>
        <begin position="25"/>
        <end position="474"/>
    </location>
</feature>
<dbReference type="Gene3D" id="2.120.10.80">
    <property type="entry name" value="Kelch-type beta propeller"/>
    <property type="match status" value="1"/>
</dbReference>
<feature type="transmembrane region" description="Helical" evidence="4">
    <location>
        <begin position="305"/>
        <end position="328"/>
    </location>
</feature>
<evidence type="ECO:0000256" key="5">
    <source>
        <dbReference type="SAM" id="SignalP"/>
    </source>
</evidence>
<dbReference type="VEuPathDB" id="FungiDB:RhiirFUN_023875"/>
<comment type="caution">
    <text evidence="7">The sequence shown here is derived from an EMBL/GenBank/DDBJ whole genome shotgun (WGS) entry which is preliminary data.</text>
</comment>
<accession>A0A2N0SET4</accession>
<keyword evidence="2" id="KW-0677">Repeat</keyword>
<dbReference type="Proteomes" id="UP000684084">
    <property type="component" value="Unassembled WGS sequence"/>
</dbReference>
<dbReference type="VEuPathDB" id="FungiDB:FUN_018687"/>
<feature type="signal peptide" evidence="5">
    <location>
        <begin position="1"/>
        <end position="24"/>
    </location>
</feature>
<dbReference type="InterPro" id="IPR015915">
    <property type="entry name" value="Kelch-typ_b-propeller"/>
</dbReference>
<dbReference type="Pfam" id="PF24681">
    <property type="entry name" value="Kelch_KLHDC2_KLHL20_DRC7"/>
    <property type="match status" value="1"/>
</dbReference>
<evidence type="ECO:0000256" key="4">
    <source>
        <dbReference type="SAM" id="Phobius"/>
    </source>
</evidence>
<dbReference type="VEuPathDB" id="FungiDB:RhiirA1_450448"/>
<dbReference type="EMBL" id="LLXH01000065">
    <property type="protein sequence ID" value="PKC74063.1"/>
    <property type="molecule type" value="Genomic_DNA"/>
</dbReference>